<accession>A0A3R7FG57</accession>
<sequence>MTDAELIRLLGGDTAVAKRLGWPTLNGARRVNNWKRRGIPDSIKLKHGWLRKLPKTAPASLPTKEA</sequence>
<proteinExistence type="predicted"/>
<reference evidence="1 2" key="1">
    <citation type="submission" date="2018-09" db="EMBL/GenBank/DDBJ databases">
        <title>Genome comparison of Alicycliphilus sp. BQ1, a polyurethanolytic bacterium, with its closest phylogenetic relatives Alicycliphilus denitrificans BC and K601, unable to attack polyurethane.</title>
        <authorList>
            <person name="Loza-Tavera H."/>
            <person name="Lozano L."/>
            <person name="Cevallos M."/>
            <person name="Maya-Lucas O."/>
            <person name="Garcia-Mena J."/>
            <person name="Hernandez J."/>
        </authorList>
    </citation>
    <scope>NUCLEOTIDE SEQUENCE [LARGE SCALE GENOMIC DNA]</scope>
    <source>
        <strain evidence="1 2">BQ1</strain>
    </source>
</reference>
<evidence type="ECO:0000313" key="1">
    <source>
        <dbReference type="EMBL" id="RKJ97420.1"/>
    </source>
</evidence>
<protein>
    <submittedName>
        <fullName evidence="1">Uncharacterized protein</fullName>
    </submittedName>
</protein>
<gene>
    <name evidence="1" type="ORF">CE154_011565</name>
</gene>
<dbReference type="EMBL" id="NKDB02000002">
    <property type="protein sequence ID" value="RKJ97420.1"/>
    <property type="molecule type" value="Genomic_DNA"/>
</dbReference>
<dbReference type="RefSeq" id="WP_094438934.1">
    <property type="nucleotide sequence ID" value="NZ_NKDB02000002.1"/>
</dbReference>
<evidence type="ECO:0000313" key="2">
    <source>
        <dbReference type="Proteomes" id="UP000216225"/>
    </source>
</evidence>
<comment type="caution">
    <text evidence="1">The sequence shown here is derived from an EMBL/GenBank/DDBJ whole genome shotgun (WGS) entry which is preliminary data.</text>
</comment>
<dbReference type="Proteomes" id="UP000216225">
    <property type="component" value="Unassembled WGS sequence"/>
</dbReference>
<dbReference type="AlphaFoldDB" id="A0A3R7FG57"/>
<name>A0A3R7FG57_9BURK</name>
<organism evidence="1 2">
    <name type="scientific">Alicycliphilus denitrificans</name>
    <dbReference type="NCBI Taxonomy" id="179636"/>
    <lineage>
        <taxon>Bacteria</taxon>
        <taxon>Pseudomonadati</taxon>
        <taxon>Pseudomonadota</taxon>
        <taxon>Betaproteobacteria</taxon>
        <taxon>Burkholderiales</taxon>
        <taxon>Comamonadaceae</taxon>
        <taxon>Alicycliphilus</taxon>
    </lineage>
</organism>